<comment type="caution">
    <text evidence="5">The sequence shown here is derived from an EMBL/GenBank/DDBJ whole genome shotgun (WGS) entry which is preliminary data.</text>
</comment>
<dbReference type="Proteomes" id="UP001347146">
    <property type="component" value="Unassembled WGS sequence"/>
</dbReference>
<dbReference type="InterPro" id="IPR013126">
    <property type="entry name" value="Hsp_70_fam"/>
</dbReference>
<dbReference type="EMBL" id="JAZDUF010000001">
    <property type="protein sequence ID" value="MEE3849964.1"/>
    <property type="molecule type" value="Genomic_DNA"/>
</dbReference>
<dbReference type="Gene3D" id="3.30.420.40">
    <property type="match status" value="2"/>
</dbReference>
<reference evidence="5 6" key="1">
    <citation type="submission" date="2024-01" db="EMBL/GenBank/DDBJ databases">
        <title>Draft genome sequence of Gordonia sp. LSe1-13.</title>
        <authorList>
            <person name="Suphannarot A."/>
            <person name="Mingma R."/>
        </authorList>
    </citation>
    <scope>NUCLEOTIDE SEQUENCE [LARGE SCALE GENOMIC DNA]</scope>
    <source>
        <strain evidence="5 6">LSe1-13</strain>
    </source>
</reference>
<organism evidence="5 6">
    <name type="scientific">Gordonia sesuvii</name>
    <dbReference type="NCBI Taxonomy" id="3116777"/>
    <lineage>
        <taxon>Bacteria</taxon>
        <taxon>Bacillati</taxon>
        <taxon>Actinomycetota</taxon>
        <taxon>Actinomycetes</taxon>
        <taxon>Mycobacteriales</taxon>
        <taxon>Gordoniaceae</taxon>
        <taxon>Gordonia</taxon>
    </lineage>
</organism>
<evidence type="ECO:0000256" key="1">
    <source>
        <dbReference type="ARBA" id="ARBA00022741"/>
    </source>
</evidence>
<dbReference type="RefSeq" id="WP_330431567.1">
    <property type="nucleotide sequence ID" value="NZ_JAZDUF010000001.1"/>
</dbReference>
<evidence type="ECO:0000256" key="4">
    <source>
        <dbReference type="SAM" id="MobiDB-lite"/>
    </source>
</evidence>
<name>A0ABU7MA44_9ACTN</name>
<accession>A0ABU7MA44</accession>
<dbReference type="PANTHER" id="PTHR42749:SF1">
    <property type="entry name" value="CELL SHAPE-DETERMINING PROTEIN MREB"/>
    <property type="match status" value="1"/>
</dbReference>
<evidence type="ECO:0000313" key="5">
    <source>
        <dbReference type="EMBL" id="MEE3849964.1"/>
    </source>
</evidence>
<protein>
    <submittedName>
        <fullName evidence="5">Hsp70 family protein</fullName>
    </submittedName>
</protein>
<dbReference type="InterPro" id="IPR043129">
    <property type="entry name" value="ATPase_NBD"/>
</dbReference>
<keyword evidence="2" id="KW-0067">ATP-binding</keyword>
<feature type="compositionally biased region" description="Gly residues" evidence="4">
    <location>
        <begin position="545"/>
        <end position="565"/>
    </location>
</feature>
<keyword evidence="1" id="KW-0547">Nucleotide-binding</keyword>
<dbReference type="Gene3D" id="3.90.640.10">
    <property type="entry name" value="Actin, Chain A, domain 4"/>
    <property type="match status" value="1"/>
</dbReference>
<feature type="compositionally biased region" description="Low complexity" evidence="4">
    <location>
        <begin position="457"/>
        <end position="478"/>
    </location>
</feature>
<proteinExistence type="predicted"/>
<evidence type="ECO:0000256" key="3">
    <source>
        <dbReference type="ARBA" id="ARBA00023186"/>
    </source>
</evidence>
<feature type="compositionally biased region" description="Gly residues" evidence="4">
    <location>
        <begin position="514"/>
        <end position="525"/>
    </location>
</feature>
<feature type="compositionally biased region" description="Pro residues" evidence="4">
    <location>
        <begin position="532"/>
        <end position="543"/>
    </location>
</feature>
<feature type="compositionally biased region" description="Low complexity" evidence="4">
    <location>
        <begin position="418"/>
        <end position="432"/>
    </location>
</feature>
<dbReference type="PANTHER" id="PTHR42749">
    <property type="entry name" value="CELL SHAPE-DETERMINING PROTEIN MREB"/>
    <property type="match status" value="1"/>
</dbReference>
<keyword evidence="6" id="KW-1185">Reference proteome</keyword>
<gene>
    <name evidence="5" type="ORF">VZC37_06445</name>
</gene>
<evidence type="ECO:0000256" key="2">
    <source>
        <dbReference type="ARBA" id="ARBA00022840"/>
    </source>
</evidence>
<dbReference type="Pfam" id="PF00012">
    <property type="entry name" value="HSP70"/>
    <property type="match status" value="1"/>
</dbReference>
<dbReference type="SUPFAM" id="SSF53067">
    <property type="entry name" value="Actin-like ATPase domain"/>
    <property type="match status" value="1"/>
</dbReference>
<sequence>MTFGIGVKIGADTCVATVASGDAWEATITRDTTELVGRDDFVDRVGDPVGLVAADGTAVPAADVFADAVAALTSLVAGEVGDVTAARLVIVHPDTWGGAALEEARAAVAARPALAGLQIGWHSSAVAAIAAVEHSAGAFPDGSVIVSHDLGASGSTVTVVRTGETPEVLGRPLASSAISGREFDRLLTAEVLDVTDAGRSAGVFTSDDPTLLDDLARLRAACREAKEALSVDTDAVVDVAVGSVRTDARLVRQDVENLFRPPILESAALIREALVAADVAPADVAAIVATGGGASIPLVAELLSTAGVHAPVVVDPDPVSASAAGAALVAIRTPVATDTGSAATEVIPTQTAPSPAEPPMREIIPPPALPVDDRPPRLNRRRRGTLVAVGTAALAVITATGLSVGTGLVGPAEPAPAAPAGAAVTEAPTTTADGTVTRPPGDEPGAQGAGDPATTRGAPGDTEAGPGEAEAPGPTTGTAGRGVGAPGTQAPRTPTPGTGTPGTAPPGTATPGTGSPGTGVPGGQTPGTSNPAPAPPPTTPPSPDTGGGSGGGGGNTGGGGRGGGLTQLPGEIVGGTGDAVCGVAGLLCRE</sequence>
<feature type="region of interest" description="Disordered" evidence="4">
    <location>
        <begin position="349"/>
        <end position="378"/>
    </location>
</feature>
<feature type="compositionally biased region" description="Low complexity" evidence="4">
    <location>
        <begin position="486"/>
        <end position="513"/>
    </location>
</feature>
<keyword evidence="3" id="KW-0143">Chaperone</keyword>
<feature type="region of interest" description="Disordered" evidence="4">
    <location>
        <begin position="414"/>
        <end position="577"/>
    </location>
</feature>
<evidence type="ECO:0000313" key="6">
    <source>
        <dbReference type="Proteomes" id="UP001347146"/>
    </source>
</evidence>